<evidence type="ECO:0000313" key="1">
    <source>
        <dbReference type="EMBL" id="KAF0386052.1"/>
    </source>
</evidence>
<sequence>MDNKITDAVQFNALLRRTKPDEKNNSILNLKIRIRGKKVYGEWKFKDVFQVLLKQNHKSLDTVPKFNPNELPAICHPISDQELDLVYKNL</sequence>
<dbReference type="OrthoDB" id="2317402at2759"/>
<dbReference type="EMBL" id="WTPW01002338">
    <property type="protein sequence ID" value="KAF0386052.1"/>
    <property type="molecule type" value="Genomic_DNA"/>
</dbReference>
<keyword evidence="2" id="KW-1185">Reference proteome</keyword>
<evidence type="ECO:0000313" key="2">
    <source>
        <dbReference type="Proteomes" id="UP000439903"/>
    </source>
</evidence>
<dbReference type="AlphaFoldDB" id="A0A8H3X112"/>
<accession>A0A8H3X112</accession>
<comment type="caution">
    <text evidence="1">The sequence shown here is derived from an EMBL/GenBank/DDBJ whole genome shotgun (WGS) entry which is preliminary data.</text>
</comment>
<gene>
    <name evidence="1" type="ORF">F8M41_011409</name>
</gene>
<reference evidence="1 2" key="1">
    <citation type="journal article" date="2019" name="Environ. Microbiol.">
        <title>At the nexus of three kingdoms: the genome of the mycorrhizal fungus Gigaspora margarita provides insights into plant, endobacterial and fungal interactions.</title>
        <authorList>
            <person name="Venice F."/>
            <person name="Ghignone S."/>
            <person name="Salvioli di Fossalunga A."/>
            <person name="Amselem J."/>
            <person name="Novero M."/>
            <person name="Xianan X."/>
            <person name="Sedzielewska Toro K."/>
            <person name="Morin E."/>
            <person name="Lipzen A."/>
            <person name="Grigoriev I.V."/>
            <person name="Henrissat B."/>
            <person name="Martin F.M."/>
            <person name="Bonfante P."/>
        </authorList>
    </citation>
    <scope>NUCLEOTIDE SEQUENCE [LARGE SCALE GENOMIC DNA]</scope>
    <source>
        <strain evidence="1 2">BEG34</strain>
    </source>
</reference>
<name>A0A8H3X112_GIGMA</name>
<dbReference type="Proteomes" id="UP000439903">
    <property type="component" value="Unassembled WGS sequence"/>
</dbReference>
<proteinExistence type="predicted"/>
<organism evidence="1 2">
    <name type="scientific">Gigaspora margarita</name>
    <dbReference type="NCBI Taxonomy" id="4874"/>
    <lineage>
        <taxon>Eukaryota</taxon>
        <taxon>Fungi</taxon>
        <taxon>Fungi incertae sedis</taxon>
        <taxon>Mucoromycota</taxon>
        <taxon>Glomeromycotina</taxon>
        <taxon>Glomeromycetes</taxon>
        <taxon>Diversisporales</taxon>
        <taxon>Gigasporaceae</taxon>
        <taxon>Gigaspora</taxon>
    </lineage>
</organism>
<protein>
    <submittedName>
        <fullName evidence="1">Uncharacterized protein</fullName>
    </submittedName>
</protein>